<reference evidence="5" key="1">
    <citation type="submission" date="2010-05" db="EMBL/GenBank/DDBJ databases">
        <title>Complete sequence of Methylotenera sp. 301.</title>
        <authorList>
            <person name="Lucas S."/>
            <person name="Copeland A."/>
            <person name="Lapidus A."/>
            <person name="Cheng J.-F."/>
            <person name="Bruce D."/>
            <person name="Goodwin L."/>
            <person name="Pitluck S."/>
            <person name="Clum A."/>
            <person name="Land M."/>
            <person name="Hauser L."/>
            <person name="Kyrpides N."/>
            <person name="Ivanova N."/>
            <person name="Chistoservova L."/>
            <person name="Kalyuzhnaya M."/>
            <person name="Woyke T."/>
        </authorList>
    </citation>
    <scope>NUCLEOTIDE SEQUENCE [LARGE SCALE GENOMIC DNA]</scope>
    <source>
        <strain evidence="5">301</strain>
    </source>
</reference>
<dbReference type="InterPro" id="IPR043128">
    <property type="entry name" value="Rev_trsase/Diguanyl_cyclase"/>
</dbReference>
<dbReference type="SMART" id="SM00052">
    <property type="entry name" value="EAL"/>
    <property type="match status" value="1"/>
</dbReference>
<dbReference type="InterPro" id="IPR035919">
    <property type="entry name" value="EAL_sf"/>
</dbReference>
<organism evidence="4 5">
    <name type="scientific">Methylotenera versatilis (strain 301)</name>
    <dbReference type="NCBI Taxonomy" id="666681"/>
    <lineage>
        <taxon>Bacteria</taxon>
        <taxon>Pseudomonadati</taxon>
        <taxon>Pseudomonadota</taxon>
        <taxon>Betaproteobacteria</taxon>
        <taxon>Nitrosomonadales</taxon>
        <taxon>Methylophilaceae</taxon>
        <taxon>Methylotenera</taxon>
    </lineage>
</organism>
<dbReference type="InterPro" id="IPR000160">
    <property type="entry name" value="GGDEF_dom"/>
</dbReference>
<proteinExistence type="predicted"/>
<dbReference type="Pfam" id="PF00563">
    <property type="entry name" value="EAL"/>
    <property type="match status" value="1"/>
</dbReference>
<dbReference type="PANTHER" id="PTHR33121">
    <property type="entry name" value="CYCLIC DI-GMP PHOSPHODIESTERASE PDEF"/>
    <property type="match status" value="1"/>
</dbReference>
<dbReference type="Gene3D" id="3.20.20.450">
    <property type="entry name" value="EAL domain"/>
    <property type="match status" value="1"/>
</dbReference>
<feature type="transmembrane region" description="Helical" evidence="1">
    <location>
        <begin position="220"/>
        <end position="238"/>
    </location>
</feature>
<dbReference type="CDD" id="cd01949">
    <property type="entry name" value="GGDEF"/>
    <property type="match status" value="1"/>
</dbReference>
<evidence type="ECO:0000259" key="3">
    <source>
        <dbReference type="PROSITE" id="PS50887"/>
    </source>
</evidence>
<dbReference type="Gene3D" id="3.30.70.270">
    <property type="match status" value="1"/>
</dbReference>
<evidence type="ECO:0000313" key="5">
    <source>
        <dbReference type="Proteomes" id="UP000000383"/>
    </source>
</evidence>
<dbReference type="HOGENOM" id="CLU_000445_129_3_4"/>
<dbReference type="STRING" id="666681.M301_0283"/>
<dbReference type="eggNOG" id="COG5001">
    <property type="taxonomic scope" value="Bacteria"/>
</dbReference>
<keyword evidence="1" id="KW-1133">Transmembrane helix</keyword>
<feature type="domain" description="GGDEF" evidence="3">
    <location>
        <begin position="354"/>
        <end position="488"/>
    </location>
</feature>
<dbReference type="InterPro" id="IPR050706">
    <property type="entry name" value="Cyclic-di-GMP_PDE-like"/>
</dbReference>
<dbReference type="GO" id="GO:0071111">
    <property type="term" value="F:cyclic-guanylate-specific phosphodiesterase activity"/>
    <property type="evidence" value="ECO:0007669"/>
    <property type="project" value="InterPro"/>
</dbReference>
<gene>
    <name evidence="4" type="ordered locus">M301_0283</name>
</gene>
<feature type="transmembrane region" description="Helical" evidence="1">
    <location>
        <begin position="162"/>
        <end position="180"/>
    </location>
</feature>
<feature type="transmembrane region" description="Helical" evidence="1">
    <location>
        <begin position="84"/>
        <end position="111"/>
    </location>
</feature>
<dbReference type="PROSITE" id="PS50883">
    <property type="entry name" value="EAL"/>
    <property type="match status" value="1"/>
</dbReference>
<keyword evidence="5" id="KW-1185">Reference proteome</keyword>
<feature type="domain" description="EAL" evidence="2">
    <location>
        <begin position="496"/>
        <end position="749"/>
    </location>
</feature>
<sequence length="753" mass="85346">MKIMVDWKAYLSLGVLFVLFLPLASELGVREIWCFSIFSYGVLGTYWGVRFNKPEVLSPWIYLVLALTLQFVGALIQANSDASGVFGAGLSAADGFLLLGHLCFAVSLWQFASQQHRKFPKHGFFQGWIMATSLILIGWQFLFLPTIVQYGFSIHLPQTFRMIYPTMSYVEIGILFWMWVSSEANQSKAFIFLAMATIFFAAGESYFHGTSRSLAVPNNLNLILWLLAYINYGALALHPEMKKLGIPKLSEESSHANNVLTLLLPLVLLLPLTLLVIYFKALHPATIGILVGFFLVILLGWYQLRVSMQNIIHMTQQLETQNRTDYLTGIPNRNHIEHVVGANIDNVSKLYGRGYNGLLIIDVDGFKAINNTFGFSTGDYILKTIAENLYVDSLKKGYHFARIDGDEFTLLMCNIKNRQDIQAQAWHVHRLLDKPMSINGIPIKMAFSIGISISSAFEKSSFTTMLKESERALMWAKKSQSQVEEYDKNKDLEEDRSWVLTDFRRAVAEHQLIVYYQPKLHINSQKVTGVEALIRWQHPERGLLTPDKFMQQIEETDLIHSLFTLVLNDTTKQWRIWKAQDLEICIALNVTARDLMNYDLANEIRVALIQNNMLAMYMEIELTESSALSNPAYAKKALTNLMDLGVKISIDDYGTGYSSLLHLQQLPLHYLKIDQQFIREVLNDKYSETIVRSTIELAKNLNLEVIAEGVENVEVYQQLKHLGCYAAQGTLLSKAIPADSVIGVIKAIESAAF</sequence>
<dbReference type="OrthoDB" id="23692at2"/>
<accession>D7DLI6</accession>
<evidence type="ECO:0000313" key="4">
    <source>
        <dbReference type="EMBL" id="ADI28670.1"/>
    </source>
</evidence>
<feature type="transmembrane region" description="Helical" evidence="1">
    <location>
        <begin position="60"/>
        <end position="78"/>
    </location>
</feature>
<evidence type="ECO:0000259" key="2">
    <source>
        <dbReference type="PROSITE" id="PS50883"/>
    </source>
</evidence>
<evidence type="ECO:0000256" key="1">
    <source>
        <dbReference type="SAM" id="Phobius"/>
    </source>
</evidence>
<dbReference type="AlphaFoldDB" id="D7DLI6"/>
<feature type="transmembrane region" description="Helical" evidence="1">
    <location>
        <begin position="285"/>
        <end position="304"/>
    </location>
</feature>
<keyword evidence="1" id="KW-0472">Membrane</keyword>
<dbReference type="SMART" id="SM00267">
    <property type="entry name" value="GGDEF"/>
    <property type="match status" value="1"/>
</dbReference>
<dbReference type="KEGG" id="meh:M301_0283"/>
<dbReference type="SUPFAM" id="SSF55073">
    <property type="entry name" value="Nucleotide cyclase"/>
    <property type="match status" value="1"/>
</dbReference>
<protein>
    <submittedName>
        <fullName evidence="4">Diguanylate cyclase/phosphodiesterase</fullName>
    </submittedName>
</protein>
<reference evidence="4 5" key="2">
    <citation type="journal article" date="2011" name="J. Bacteriol.">
        <title>Genomes of three methylotrophs from a single niche uncover genetic and metabolic divergence of Methylophilaceae.</title>
        <authorList>
            <person name="Lapidus A."/>
            <person name="Clum A."/>
            <person name="Labutti K."/>
            <person name="Kaluzhnaya M.G."/>
            <person name="Lim S."/>
            <person name="Beck D.A."/>
            <person name="Glavina Del Rio T."/>
            <person name="Nolan M."/>
            <person name="Mavromatis K."/>
            <person name="Huntemann M."/>
            <person name="Lucas S."/>
            <person name="Lidstrom M.E."/>
            <person name="Ivanova N."/>
            <person name="Chistoserdova L."/>
        </authorList>
    </citation>
    <scope>NUCLEOTIDE SEQUENCE [LARGE SCALE GENOMIC DNA]</scope>
    <source>
        <strain evidence="4 5">301</strain>
    </source>
</reference>
<dbReference type="PANTHER" id="PTHR33121:SF70">
    <property type="entry name" value="SIGNALING PROTEIN YKOW"/>
    <property type="match status" value="1"/>
</dbReference>
<name>D7DLI6_METV0</name>
<dbReference type="PROSITE" id="PS50887">
    <property type="entry name" value="GGDEF"/>
    <property type="match status" value="1"/>
</dbReference>
<dbReference type="CDD" id="cd01948">
    <property type="entry name" value="EAL"/>
    <property type="match status" value="1"/>
</dbReference>
<dbReference type="InterPro" id="IPR001633">
    <property type="entry name" value="EAL_dom"/>
</dbReference>
<dbReference type="NCBIfam" id="TIGR00254">
    <property type="entry name" value="GGDEF"/>
    <property type="match status" value="1"/>
</dbReference>
<dbReference type="Pfam" id="PF00990">
    <property type="entry name" value="GGDEF"/>
    <property type="match status" value="1"/>
</dbReference>
<dbReference type="RefSeq" id="WP_013146987.1">
    <property type="nucleotide sequence ID" value="NC_014207.1"/>
</dbReference>
<feature type="transmembrane region" description="Helical" evidence="1">
    <location>
        <begin position="189"/>
        <end position="208"/>
    </location>
</feature>
<feature type="transmembrane region" description="Helical" evidence="1">
    <location>
        <begin position="123"/>
        <end position="142"/>
    </location>
</feature>
<dbReference type="SUPFAM" id="SSF141868">
    <property type="entry name" value="EAL domain-like"/>
    <property type="match status" value="1"/>
</dbReference>
<feature type="transmembrane region" description="Helical" evidence="1">
    <location>
        <begin position="259"/>
        <end position="279"/>
    </location>
</feature>
<dbReference type="Proteomes" id="UP000000383">
    <property type="component" value="Chromosome"/>
</dbReference>
<dbReference type="InterPro" id="IPR029787">
    <property type="entry name" value="Nucleotide_cyclase"/>
</dbReference>
<keyword evidence="1" id="KW-0812">Transmembrane</keyword>
<dbReference type="EMBL" id="CP002056">
    <property type="protein sequence ID" value="ADI28670.1"/>
    <property type="molecule type" value="Genomic_DNA"/>
</dbReference>
<feature type="transmembrane region" description="Helical" evidence="1">
    <location>
        <begin position="30"/>
        <end position="48"/>
    </location>
</feature>
<feature type="transmembrane region" description="Helical" evidence="1">
    <location>
        <begin position="7"/>
        <end position="24"/>
    </location>
</feature>